<keyword evidence="2 4" id="KW-0812">Transmembrane</keyword>
<dbReference type="InterPro" id="IPR036179">
    <property type="entry name" value="Ig-like_dom_sf"/>
</dbReference>
<proteinExistence type="predicted"/>
<dbReference type="Pfam" id="PF07686">
    <property type="entry name" value="V-set"/>
    <property type="match status" value="1"/>
</dbReference>
<reference evidence="8" key="1">
    <citation type="submission" date="2025-08" db="UniProtKB">
        <authorList>
            <consortium name="RefSeq"/>
        </authorList>
    </citation>
    <scope>IDENTIFICATION</scope>
    <source>
        <tissue evidence="8">Blood</tissue>
    </source>
</reference>
<evidence type="ECO:0000259" key="6">
    <source>
        <dbReference type="SMART" id="SM00409"/>
    </source>
</evidence>
<dbReference type="GO" id="GO:0004888">
    <property type="term" value="F:transmembrane signaling receptor activity"/>
    <property type="evidence" value="ECO:0007669"/>
    <property type="project" value="TreeGrafter"/>
</dbReference>
<name>A0AA97KXN4_EUBMA</name>
<dbReference type="AlphaFoldDB" id="A0AA97KXN4"/>
<dbReference type="InterPro" id="IPR050671">
    <property type="entry name" value="CD300_family_receptors"/>
</dbReference>
<dbReference type="InterPro" id="IPR013783">
    <property type="entry name" value="Ig-like_fold"/>
</dbReference>
<evidence type="ECO:0000313" key="8">
    <source>
        <dbReference type="RefSeq" id="XP_054834556.1"/>
    </source>
</evidence>
<feature type="signal peptide" evidence="5">
    <location>
        <begin position="1"/>
        <end position="24"/>
    </location>
</feature>
<dbReference type="PANTHER" id="PTHR11860:SF87">
    <property type="entry name" value="CMRF35-LIKE MOLECULE 8"/>
    <property type="match status" value="1"/>
</dbReference>
<keyword evidence="3 4" id="KW-0472">Membrane</keyword>
<evidence type="ECO:0000256" key="5">
    <source>
        <dbReference type="SAM" id="SignalP"/>
    </source>
</evidence>
<evidence type="ECO:0000313" key="7">
    <source>
        <dbReference type="Proteomes" id="UP001190640"/>
    </source>
</evidence>
<evidence type="ECO:0000256" key="1">
    <source>
        <dbReference type="ARBA" id="ARBA00004370"/>
    </source>
</evidence>
<dbReference type="KEGG" id="emc:129329142"/>
<dbReference type="GO" id="GO:0005886">
    <property type="term" value="C:plasma membrane"/>
    <property type="evidence" value="ECO:0007669"/>
    <property type="project" value="TreeGrafter"/>
</dbReference>
<gene>
    <name evidence="8" type="primary">LOC129329142</name>
</gene>
<evidence type="ECO:0000256" key="4">
    <source>
        <dbReference type="SAM" id="Phobius"/>
    </source>
</evidence>
<keyword evidence="7" id="KW-1185">Reference proteome</keyword>
<dbReference type="Gene3D" id="2.60.40.10">
    <property type="entry name" value="Immunoglobulins"/>
    <property type="match status" value="1"/>
</dbReference>
<dbReference type="RefSeq" id="XP_054834556.1">
    <property type="nucleotide sequence ID" value="XM_054978581.1"/>
</dbReference>
<dbReference type="SMART" id="SM00409">
    <property type="entry name" value="IG"/>
    <property type="match status" value="1"/>
</dbReference>
<protein>
    <submittedName>
        <fullName evidence="8">CMRF35-like molecule 2 isoform X1</fullName>
    </submittedName>
</protein>
<sequence length="269" mass="29568">MKQKKWGIMQLFPWAILFLPGCFSGSLTCPSTVHAPLGGLLTILCNYTDYSTNNKYCCRGETWDSSCEKIIATTKSSPVEKQGRISINDTHSLHQFRIIIENLTLEDAGKYWCGIDISLGYDQYNLVTVEVFREELPPTTTIAVTTGYFSTVHTSNTGLTDDTSSSPLKIELFLPIVLLVLMVVLSVGGLLVMWRLKKRKAAKACGHSLVPLSQDPSRAECDVSNATIAENVSPNDKTPSLDSNQALNCTVQVEYTSVIRTAALPTQPQ</sequence>
<feature type="transmembrane region" description="Helical" evidence="4">
    <location>
        <begin position="172"/>
        <end position="194"/>
    </location>
</feature>
<dbReference type="InterPro" id="IPR013106">
    <property type="entry name" value="Ig_V-set"/>
</dbReference>
<dbReference type="Proteomes" id="UP001190640">
    <property type="component" value="Chromosome 4"/>
</dbReference>
<feature type="chain" id="PRO_5041689851" evidence="5">
    <location>
        <begin position="25"/>
        <end position="269"/>
    </location>
</feature>
<keyword evidence="5" id="KW-0732">Signal</keyword>
<organism evidence="7 8">
    <name type="scientific">Eublepharis macularius</name>
    <name type="common">Leopard gecko</name>
    <name type="synonym">Cyrtodactylus macularius</name>
    <dbReference type="NCBI Taxonomy" id="481883"/>
    <lineage>
        <taxon>Eukaryota</taxon>
        <taxon>Metazoa</taxon>
        <taxon>Chordata</taxon>
        <taxon>Craniata</taxon>
        <taxon>Vertebrata</taxon>
        <taxon>Euteleostomi</taxon>
        <taxon>Lepidosauria</taxon>
        <taxon>Squamata</taxon>
        <taxon>Bifurcata</taxon>
        <taxon>Gekkota</taxon>
        <taxon>Eublepharidae</taxon>
        <taxon>Eublepharinae</taxon>
        <taxon>Eublepharis</taxon>
    </lineage>
</organism>
<dbReference type="GeneID" id="129329142"/>
<evidence type="ECO:0000256" key="2">
    <source>
        <dbReference type="ARBA" id="ARBA00022692"/>
    </source>
</evidence>
<evidence type="ECO:0000256" key="3">
    <source>
        <dbReference type="ARBA" id="ARBA00023136"/>
    </source>
</evidence>
<dbReference type="InterPro" id="IPR003599">
    <property type="entry name" value="Ig_sub"/>
</dbReference>
<feature type="domain" description="Immunoglobulin" evidence="6">
    <location>
        <begin position="30"/>
        <end position="132"/>
    </location>
</feature>
<dbReference type="PANTHER" id="PTHR11860">
    <property type="entry name" value="POLYMERIC-IMMUNOGLOBULIN RECEPTOR"/>
    <property type="match status" value="1"/>
</dbReference>
<comment type="subcellular location">
    <subcellularLocation>
        <location evidence="1">Membrane</location>
    </subcellularLocation>
</comment>
<keyword evidence="4" id="KW-1133">Transmembrane helix</keyword>
<accession>A0AA97KXN4</accession>
<dbReference type="SUPFAM" id="SSF48726">
    <property type="entry name" value="Immunoglobulin"/>
    <property type="match status" value="1"/>
</dbReference>